<reference evidence="3" key="1">
    <citation type="submission" date="2023-03" db="EMBL/GenBank/DDBJ databases">
        <authorList>
            <person name="Julca I."/>
        </authorList>
    </citation>
    <scope>NUCLEOTIDE SEQUENCE</scope>
</reference>
<accession>A0AAV1EDP5</accession>
<name>A0AAV1EDP5_OLDCO</name>
<feature type="domain" description="Aminotransferase-like plant mobile" evidence="2">
    <location>
        <begin position="98"/>
        <end position="466"/>
    </location>
</feature>
<evidence type="ECO:0000256" key="1">
    <source>
        <dbReference type="SAM" id="MobiDB-lite"/>
    </source>
</evidence>
<dbReference type="PANTHER" id="PTHR46033:SF80">
    <property type="entry name" value="PROTEIN MAIN-LIKE 2-LIKE"/>
    <property type="match status" value="1"/>
</dbReference>
<protein>
    <submittedName>
        <fullName evidence="3">OLC1v1019275C1</fullName>
    </submittedName>
</protein>
<dbReference type="PANTHER" id="PTHR46033">
    <property type="entry name" value="PROTEIN MAIN-LIKE 2"/>
    <property type="match status" value="1"/>
</dbReference>
<dbReference type="InterPro" id="IPR019557">
    <property type="entry name" value="AminoTfrase-like_pln_mobile"/>
</dbReference>
<evidence type="ECO:0000259" key="2">
    <source>
        <dbReference type="Pfam" id="PF10536"/>
    </source>
</evidence>
<dbReference type="InterPro" id="IPR044824">
    <property type="entry name" value="MAIN-like"/>
</dbReference>
<evidence type="ECO:0000313" key="4">
    <source>
        <dbReference type="Proteomes" id="UP001161247"/>
    </source>
</evidence>
<gene>
    <name evidence="3" type="ORF">OLC1_LOCUS23792</name>
</gene>
<keyword evidence="4" id="KW-1185">Reference proteome</keyword>
<dbReference type="Proteomes" id="UP001161247">
    <property type="component" value="Chromosome 9"/>
</dbReference>
<proteinExistence type="predicted"/>
<feature type="region of interest" description="Disordered" evidence="1">
    <location>
        <begin position="541"/>
        <end position="575"/>
    </location>
</feature>
<organism evidence="3 4">
    <name type="scientific">Oldenlandia corymbosa var. corymbosa</name>
    <dbReference type="NCBI Taxonomy" id="529605"/>
    <lineage>
        <taxon>Eukaryota</taxon>
        <taxon>Viridiplantae</taxon>
        <taxon>Streptophyta</taxon>
        <taxon>Embryophyta</taxon>
        <taxon>Tracheophyta</taxon>
        <taxon>Spermatophyta</taxon>
        <taxon>Magnoliopsida</taxon>
        <taxon>eudicotyledons</taxon>
        <taxon>Gunneridae</taxon>
        <taxon>Pentapetalae</taxon>
        <taxon>asterids</taxon>
        <taxon>lamiids</taxon>
        <taxon>Gentianales</taxon>
        <taxon>Rubiaceae</taxon>
        <taxon>Rubioideae</taxon>
        <taxon>Spermacoceae</taxon>
        <taxon>Hedyotis-Oldenlandia complex</taxon>
        <taxon>Oldenlandia</taxon>
    </lineage>
</organism>
<evidence type="ECO:0000313" key="3">
    <source>
        <dbReference type="EMBL" id="CAI9117790.1"/>
    </source>
</evidence>
<dbReference type="EMBL" id="OX459126">
    <property type="protein sequence ID" value="CAI9117790.1"/>
    <property type="molecule type" value="Genomic_DNA"/>
</dbReference>
<dbReference type="Pfam" id="PF10536">
    <property type="entry name" value="PMD"/>
    <property type="match status" value="1"/>
</dbReference>
<dbReference type="AlphaFoldDB" id="A0AAV1EDP5"/>
<feature type="compositionally biased region" description="Basic and acidic residues" evidence="1">
    <location>
        <begin position="561"/>
        <end position="575"/>
    </location>
</feature>
<dbReference type="GO" id="GO:0010073">
    <property type="term" value="P:meristem maintenance"/>
    <property type="evidence" value="ECO:0007669"/>
    <property type="project" value="InterPro"/>
</dbReference>
<sequence>MEDSSGDLLMEERDELMVPFAHTDEDPTFRTAHFLKPTLGSIQTHSAAFPLLSNISSPESDRRSKNVIFPGWRGTQEGWEEWVDELSPLYGDTWKKAGIFDAILASTYQPRRTKFQTQFIMKLVEKWCPETNTFMFSWGEATITLEDIMVLGGFPVLGQLVLTPVESEEMLALEEQLRKIHTRISHEKGQCARESAWLEHFKGGEDKTLEHEAFLVLWLSRYVFPGNHNIIAKDLFLIAINLSRGILIALGPAVLASIYSDLGLFKKFLQPLSNLGTGECASKNTQLSLCSPLRLVQIWAWERFPTLCPKPNLILLGKTRSARWFEVNKWVAPNDIQKALDSAKDDFLWRPYAPTLTNWNPKKLYQEHEQYIIVTPNIDSEVETLVRCWRTSELVGFDCKEQYLPHRVGMQFGFDQDVPGFVERWNGHTDEFAWNHYNRPIRDEKLYIPARLFEADVTQRYLELWRAHQLKLRNGIGAGNDALPHDVMQQASADVLKDDDMIAEKQSDVESLSSSQKNNIPTLVNNKLFPLQKDDPIVEKQAGKDIPSSSVENDDENAEAVPEKEENTNGDDPKLTQEIHETFGTFAAGKEESLTEVAEICGENGKKFPNRLVMLRNELEIRNIRIGRLEKIVGQLKKEKCKNSILEDQRK</sequence>